<evidence type="ECO:0000256" key="3">
    <source>
        <dbReference type="ARBA" id="ARBA00004613"/>
    </source>
</evidence>
<dbReference type="GO" id="GO:0005737">
    <property type="term" value="C:cytoplasm"/>
    <property type="evidence" value="ECO:0007669"/>
    <property type="project" value="UniProtKB-SubCell"/>
</dbReference>
<reference evidence="16" key="4">
    <citation type="submission" date="2025-09" db="UniProtKB">
        <authorList>
            <consortium name="Ensembl"/>
        </authorList>
    </citation>
    <scope>IDENTIFICATION</scope>
</reference>
<evidence type="ECO:0000256" key="6">
    <source>
        <dbReference type="ARBA" id="ARBA00022525"/>
    </source>
</evidence>
<keyword evidence="17" id="KW-1185">Reference proteome</keyword>
<evidence type="ECO:0000256" key="5">
    <source>
        <dbReference type="ARBA" id="ARBA00022490"/>
    </source>
</evidence>
<dbReference type="OrthoDB" id="3935740at2759"/>
<name>A0A6Q2WRM8_ESOLU</name>
<organism evidence="16 17">
    <name type="scientific">Esox lucius</name>
    <name type="common">Northern pike</name>
    <dbReference type="NCBI Taxonomy" id="8010"/>
    <lineage>
        <taxon>Eukaryota</taxon>
        <taxon>Metazoa</taxon>
        <taxon>Chordata</taxon>
        <taxon>Craniata</taxon>
        <taxon>Vertebrata</taxon>
        <taxon>Euteleostomi</taxon>
        <taxon>Actinopterygii</taxon>
        <taxon>Neopterygii</taxon>
        <taxon>Teleostei</taxon>
        <taxon>Protacanthopterygii</taxon>
        <taxon>Esociformes</taxon>
        <taxon>Esocidae</taxon>
        <taxon>Esox</taxon>
    </lineage>
</organism>
<evidence type="ECO:0000256" key="9">
    <source>
        <dbReference type="ARBA" id="ARBA00022801"/>
    </source>
</evidence>
<dbReference type="InterPro" id="IPR036444">
    <property type="entry name" value="PLipase_A2_dom_sf"/>
</dbReference>
<comment type="function">
    <text evidence="13">PA2 catalyzes the calcium-dependent hydrolysis of the 2-acyl groups in 3-sn-phosphoglycerides. Does not exhibit detectable activity toward sn-2-arachidonoyl- or linoleoyl-phosphatidylcholine or -phosphatidylethanolamine.</text>
</comment>
<keyword evidence="6" id="KW-0964">Secreted</keyword>
<dbReference type="AlphaFoldDB" id="A0A6Q2WRM8"/>
<comment type="similarity">
    <text evidence="4">Belongs to the phospholipase A2 family.</text>
</comment>
<dbReference type="GO" id="GO:0050482">
    <property type="term" value="P:arachidonate secretion"/>
    <property type="evidence" value="ECO:0007669"/>
    <property type="project" value="InterPro"/>
</dbReference>
<dbReference type="FunCoup" id="A0A6Q2WRM8">
    <property type="interactions" value="354"/>
</dbReference>
<comment type="subcellular location">
    <subcellularLocation>
        <location evidence="2">Cytoplasm</location>
    </subcellularLocation>
    <subcellularLocation>
        <location evidence="3">Secreted</location>
    </subcellularLocation>
</comment>
<evidence type="ECO:0000256" key="12">
    <source>
        <dbReference type="ARBA" id="ARBA00023098"/>
    </source>
</evidence>
<dbReference type="Bgee" id="ENSELUG00000027040">
    <property type="expression patterns" value="Expressed in ovary and 15 other cell types or tissues"/>
</dbReference>
<dbReference type="GO" id="GO:0005576">
    <property type="term" value="C:extracellular region"/>
    <property type="evidence" value="ECO:0007669"/>
    <property type="project" value="UniProtKB-SubCell"/>
</dbReference>
<dbReference type="GeneTree" id="ENSGT00390000008798"/>
<dbReference type="PROSITE" id="PS00118">
    <property type="entry name" value="PA2_HIS"/>
    <property type="match status" value="1"/>
</dbReference>
<dbReference type="Gene3D" id="1.20.90.10">
    <property type="entry name" value="Phospholipase A2 domain"/>
    <property type="match status" value="1"/>
</dbReference>
<dbReference type="InterPro" id="IPR010711">
    <property type="entry name" value="PLA2G12"/>
</dbReference>
<dbReference type="InParanoid" id="A0A6Q2WRM8"/>
<dbReference type="PANTHER" id="PTHR12824">
    <property type="entry name" value="GROUP XII SECRETORY PHOSPHOLIPASE A2 FAMILY MEMBER"/>
    <property type="match status" value="1"/>
</dbReference>
<evidence type="ECO:0000256" key="15">
    <source>
        <dbReference type="ARBA" id="ARBA00080187"/>
    </source>
</evidence>
<keyword evidence="5" id="KW-0963">Cytoplasm</keyword>
<dbReference type="InterPro" id="IPR033113">
    <property type="entry name" value="PLA2_histidine"/>
</dbReference>
<evidence type="ECO:0000256" key="7">
    <source>
        <dbReference type="ARBA" id="ARBA00022723"/>
    </source>
</evidence>
<dbReference type="RefSeq" id="XP_010886700.2">
    <property type="nucleotide sequence ID" value="XM_010888398.5"/>
</dbReference>
<evidence type="ECO:0000313" key="17">
    <source>
        <dbReference type="Proteomes" id="UP000265140"/>
    </source>
</evidence>
<evidence type="ECO:0000256" key="10">
    <source>
        <dbReference type="ARBA" id="ARBA00022837"/>
    </source>
</evidence>
<keyword evidence="10" id="KW-0106">Calcium</keyword>
<evidence type="ECO:0000256" key="1">
    <source>
        <dbReference type="ARBA" id="ARBA00001913"/>
    </source>
</evidence>
<dbReference type="GO" id="GO:0006644">
    <property type="term" value="P:phospholipid metabolic process"/>
    <property type="evidence" value="ECO:0007669"/>
    <property type="project" value="InterPro"/>
</dbReference>
<dbReference type="GO" id="GO:0004623">
    <property type="term" value="F:phospholipase A2 activity"/>
    <property type="evidence" value="ECO:0007669"/>
    <property type="project" value="InterPro"/>
</dbReference>
<sequence length="212" mass="23985">MLTSLKLSNSCIRCIVIMQSKYSISVFQGILYSFGFLTCVSACSKESEPETPDWRMTLKTIRNGIHNIDKYLNVALDLFGGQDGMCHYKCIDGYKPEPRPGYKPPPPNGCGSPLFGFQFDMGIPSMTKCCNQHDRCYDTCNRDKHDCDDEFQECLETICRKIQKTLGLAQSVLACENTVTLLFEAVMHLGCKPYMDSQRDSCICKYEVKTDL</sequence>
<dbReference type="GeneID" id="105020985"/>
<dbReference type="SUPFAM" id="SSF48619">
    <property type="entry name" value="Phospholipase A2, PLA2"/>
    <property type="match status" value="1"/>
</dbReference>
<dbReference type="OMA" id="RAACMCQ"/>
<evidence type="ECO:0000256" key="13">
    <source>
        <dbReference type="ARBA" id="ARBA00055247"/>
    </source>
</evidence>
<reference evidence="17" key="1">
    <citation type="journal article" date="2014" name="PLoS ONE">
        <title>The genome and linkage map of the northern pike (Esox lucius): conserved synteny revealed between the salmonid sister group and the Neoteleostei.</title>
        <authorList>
            <person name="Rondeau E.B."/>
            <person name="Minkley D.R."/>
            <person name="Leong J.S."/>
            <person name="Messmer A.M."/>
            <person name="Jantzen J.R."/>
            <person name="von Schalburg K.R."/>
            <person name="Lemon C."/>
            <person name="Bird N.H."/>
            <person name="Koop B.F."/>
        </authorList>
    </citation>
    <scope>NUCLEOTIDE SEQUENCE</scope>
</reference>
<evidence type="ECO:0000256" key="14">
    <source>
        <dbReference type="ARBA" id="ARBA00070731"/>
    </source>
</evidence>
<dbReference type="Pfam" id="PF06951">
    <property type="entry name" value="PLA2G12"/>
    <property type="match status" value="1"/>
</dbReference>
<evidence type="ECO:0000256" key="8">
    <source>
        <dbReference type="ARBA" id="ARBA00022729"/>
    </source>
</evidence>
<evidence type="ECO:0000256" key="2">
    <source>
        <dbReference type="ARBA" id="ARBA00004496"/>
    </source>
</evidence>
<evidence type="ECO:0000256" key="11">
    <source>
        <dbReference type="ARBA" id="ARBA00022963"/>
    </source>
</evidence>
<evidence type="ECO:0000256" key="4">
    <source>
        <dbReference type="ARBA" id="ARBA00007056"/>
    </source>
</evidence>
<dbReference type="Ensembl" id="ENSELUT00000061377.2">
    <property type="protein sequence ID" value="ENSELUP00000043810.2"/>
    <property type="gene ID" value="ENSELUG00000027040.2"/>
</dbReference>
<protein>
    <recommendedName>
        <fullName evidence="14">Group XIIA secretory phospholipase A2</fullName>
    </recommendedName>
    <alternativeName>
        <fullName evidence="15">Phosphatidylcholine 2-acylhydrolase 12A</fullName>
    </alternativeName>
</protein>
<dbReference type="PANTHER" id="PTHR12824:SF7">
    <property type="entry name" value="GROUP XIIA SECRETORY PHOSPHOLIPASE A2"/>
    <property type="match status" value="1"/>
</dbReference>
<comment type="cofactor">
    <cofactor evidence="1">
        <name>Ca(2+)</name>
        <dbReference type="ChEBI" id="CHEBI:29108"/>
    </cofactor>
</comment>
<dbReference type="FunFam" id="1.20.90.10:FF:000004">
    <property type="entry name" value="Group XIIA secretory phospholipase A2"/>
    <property type="match status" value="1"/>
</dbReference>
<proteinExistence type="inferred from homology"/>
<dbReference type="Proteomes" id="UP000265140">
    <property type="component" value="Chromosome 25"/>
</dbReference>
<evidence type="ECO:0000313" key="16">
    <source>
        <dbReference type="Ensembl" id="ENSELUP00000043810.2"/>
    </source>
</evidence>
<reference evidence="16" key="2">
    <citation type="submission" date="2020-02" db="EMBL/GenBank/DDBJ databases">
        <title>Esox lucius (northern pike) genome, fEsoLuc1, primary haplotype.</title>
        <authorList>
            <person name="Myers G."/>
            <person name="Karagic N."/>
            <person name="Meyer A."/>
            <person name="Pippel M."/>
            <person name="Reichard M."/>
            <person name="Winkler S."/>
            <person name="Tracey A."/>
            <person name="Sims Y."/>
            <person name="Howe K."/>
            <person name="Rhie A."/>
            <person name="Formenti G."/>
            <person name="Durbin R."/>
            <person name="Fedrigo O."/>
            <person name="Jarvis E.D."/>
        </authorList>
    </citation>
    <scope>NUCLEOTIDE SEQUENCE [LARGE SCALE GENOMIC DNA]</scope>
</reference>
<dbReference type="GO" id="GO:0005509">
    <property type="term" value="F:calcium ion binding"/>
    <property type="evidence" value="ECO:0007669"/>
    <property type="project" value="InterPro"/>
</dbReference>
<reference evidence="16" key="3">
    <citation type="submission" date="2025-08" db="UniProtKB">
        <authorList>
            <consortium name="Ensembl"/>
        </authorList>
    </citation>
    <scope>IDENTIFICATION</scope>
</reference>
<keyword evidence="11" id="KW-0442">Lipid degradation</keyword>
<keyword evidence="12" id="KW-0443">Lipid metabolism</keyword>
<dbReference type="GO" id="GO:0016042">
    <property type="term" value="P:lipid catabolic process"/>
    <property type="evidence" value="ECO:0007669"/>
    <property type="project" value="UniProtKB-KW"/>
</dbReference>
<keyword evidence="8" id="KW-0732">Signal</keyword>
<keyword evidence="9" id="KW-0378">Hydrolase</keyword>
<gene>
    <name evidence="16" type="primary">PLA2G12A</name>
</gene>
<keyword evidence="7" id="KW-0479">Metal-binding</keyword>
<accession>A0A6Q2WRM8</accession>